<sequence length="273" mass="30755">MTSSVQALEQHLKDLHAVIYEEKKGSILNPTSIISDINDFCARLSKDEYSLASSLIFDEKEGLFAFVNKSLDSYASDKTMSLARKASFDFILNYIKQADSQIADYAVTIKKWSLNAFRRDESNVVKHAALQPIIRLIQQDYPQVTTQSFDIKNTFQILFREFSRGKPGAVVKGALLELLGIITEHFPGECHTQGNQLLEAYMDTLQTQSQKPNPEMQLIASSFKGLSYFLSQFGGSIEEGSDYIKPLYGYLCKALELVNATRHDASKCNIFDF</sequence>
<evidence type="ECO:0000259" key="1">
    <source>
        <dbReference type="Pfam" id="PF20500"/>
    </source>
</evidence>
<dbReference type="GO" id="GO:0016301">
    <property type="term" value="F:kinase activity"/>
    <property type="evidence" value="ECO:0007669"/>
    <property type="project" value="UniProtKB-KW"/>
</dbReference>
<feature type="domain" description="DNA-PKcs N-terminal" evidence="1">
    <location>
        <begin position="51"/>
        <end position="263"/>
    </location>
</feature>
<dbReference type="Pfam" id="PF20500">
    <property type="entry name" value="DNA-PKcs_N"/>
    <property type="match status" value="1"/>
</dbReference>
<dbReference type="InterPro" id="IPR016024">
    <property type="entry name" value="ARM-type_fold"/>
</dbReference>
<comment type="caution">
    <text evidence="2">The sequence shown here is derived from an EMBL/GenBank/DDBJ whole genome shotgun (WGS) entry which is preliminary data.</text>
</comment>
<dbReference type="InterPro" id="IPR046804">
    <property type="entry name" value="DNA-PKcs_N"/>
</dbReference>
<proteinExistence type="predicted"/>
<dbReference type="EMBL" id="JAOPGA020000789">
    <property type="protein sequence ID" value="KAL0481756.1"/>
    <property type="molecule type" value="Genomic_DNA"/>
</dbReference>
<evidence type="ECO:0000313" key="2">
    <source>
        <dbReference type="EMBL" id="KAL0481756.1"/>
    </source>
</evidence>
<accession>A0AAW2YXV2</accession>
<dbReference type="Proteomes" id="UP001431209">
    <property type="component" value="Unassembled WGS sequence"/>
</dbReference>
<dbReference type="SUPFAM" id="SSF48371">
    <property type="entry name" value="ARM repeat"/>
    <property type="match status" value="1"/>
</dbReference>
<dbReference type="AlphaFoldDB" id="A0AAW2YXV2"/>
<evidence type="ECO:0000313" key="3">
    <source>
        <dbReference type="Proteomes" id="UP001431209"/>
    </source>
</evidence>
<protein>
    <submittedName>
        <fullName evidence="2">DNA-dependent protein kinase catalytic subunit</fullName>
    </submittedName>
</protein>
<keyword evidence="2" id="KW-0808">Transferase</keyword>
<organism evidence="2 3">
    <name type="scientific">Acrasis kona</name>
    <dbReference type="NCBI Taxonomy" id="1008807"/>
    <lineage>
        <taxon>Eukaryota</taxon>
        <taxon>Discoba</taxon>
        <taxon>Heterolobosea</taxon>
        <taxon>Tetramitia</taxon>
        <taxon>Eutetramitia</taxon>
        <taxon>Acrasidae</taxon>
        <taxon>Acrasis</taxon>
    </lineage>
</organism>
<reference evidence="2 3" key="1">
    <citation type="submission" date="2024-03" db="EMBL/GenBank/DDBJ databases">
        <title>The Acrasis kona genome and developmental transcriptomes reveal deep origins of eukaryotic multicellular pathways.</title>
        <authorList>
            <person name="Sheikh S."/>
            <person name="Fu C.-J."/>
            <person name="Brown M.W."/>
            <person name="Baldauf S.L."/>
        </authorList>
    </citation>
    <scope>NUCLEOTIDE SEQUENCE [LARGE SCALE GENOMIC DNA]</scope>
    <source>
        <strain evidence="2 3">ATCC MYA-3509</strain>
    </source>
</reference>
<gene>
    <name evidence="2" type="ORF">AKO1_012367</name>
</gene>
<keyword evidence="3" id="KW-1185">Reference proteome</keyword>
<name>A0AAW2YXV2_9EUKA</name>
<keyword evidence="2" id="KW-0418">Kinase</keyword>